<accession>A0AAW1KLZ7</accession>
<protein>
    <submittedName>
        <fullName evidence="1">Uncharacterized protein</fullName>
    </submittedName>
</protein>
<evidence type="ECO:0000313" key="1">
    <source>
        <dbReference type="EMBL" id="KAK9720833.1"/>
    </source>
</evidence>
<proteinExistence type="predicted"/>
<evidence type="ECO:0000313" key="2">
    <source>
        <dbReference type="Proteomes" id="UP001458880"/>
    </source>
</evidence>
<organism evidence="1 2">
    <name type="scientific">Popillia japonica</name>
    <name type="common">Japanese beetle</name>
    <dbReference type="NCBI Taxonomy" id="7064"/>
    <lineage>
        <taxon>Eukaryota</taxon>
        <taxon>Metazoa</taxon>
        <taxon>Ecdysozoa</taxon>
        <taxon>Arthropoda</taxon>
        <taxon>Hexapoda</taxon>
        <taxon>Insecta</taxon>
        <taxon>Pterygota</taxon>
        <taxon>Neoptera</taxon>
        <taxon>Endopterygota</taxon>
        <taxon>Coleoptera</taxon>
        <taxon>Polyphaga</taxon>
        <taxon>Scarabaeiformia</taxon>
        <taxon>Scarabaeidae</taxon>
        <taxon>Rutelinae</taxon>
        <taxon>Popillia</taxon>
    </lineage>
</organism>
<keyword evidence="2" id="KW-1185">Reference proteome</keyword>
<comment type="caution">
    <text evidence="1">The sequence shown here is derived from an EMBL/GenBank/DDBJ whole genome shotgun (WGS) entry which is preliminary data.</text>
</comment>
<dbReference type="Proteomes" id="UP001458880">
    <property type="component" value="Unassembled WGS sequence"/>
</dbReference>
<sequence>MGEALCVSSSVFQNRGLKLNLEAQTLLQPNPSWGTVLENFIWGAGSILGSNGRGLARFWQTLYGGLYFGIEWAGVGTVLGNFIWGAGSIYGTESMRGWHDFRGFDRKGVDNIYIISRIKSHGGRLQWESHGWSAVYLQLWFPKWRTKIKAKSQARTFLKPNPGGGWHVLRRLDLI</sequence>
<reference evidence="1 2" key="1">
    <citation type="journal article" date="2024" name="BMC Genomics">
        <title>De novo assembly and annotation of Popillia japonica's genome with initial clues to its potential as an invasive pest.</title>
        <authorList>
            <person name="Cucini C."/>
            <person name="Boschi S."/>
            <person name="Funari R."/>
            <person name="Cardaioli E."/>
            <person name="Iannotti N."/>
            <person name="Marturano G."/>
            <person name="Paoli F."/>
            <person name="Bruttini M."/>
            <person name="Carapelli A."/>
            <person name="Frati F."/>
            <person name="Nardi F."/>
        </authorList>
    </citation>
    <scope>NUCLEOTIDE SEQUENCE [LARGE SCALE GENOMIC DNA]</scope>
    <source>
        <strain evidence="1">DMR45628</strain>
    </source>
</reference>
<name>A0AAW1KLZ7_POPJA</name>
<dbReference type="EMBL" id="JASPKY010000206">
    <property type="protein sequence ID" value="KAK9720833.1"/>
    <property type="molecule type" value="Genomic_DNA"/>
</dbReference>
<gene>
    <name evidence="1" type="ORF">QE152_g21880</name>
</gene>
<dbReference type="AlphaFoldDB" id="A0AAW1KLZ7"/>